<reference evidence="3 4" key="1">
    <citation type="submission" date="2019-12" db="EMBL/GenBank/DDBJ databases">
        <title>Genomic-based taxomic classification of the family Erythrobacteraceae.</title>
        <authorList>
            <person name="Xu L."/>
        </authorList>
    </citation>
    <scope>NUCLEOTIDE SEQUENCE [LARGE SCALE GENOMIC DNA]</scope>
    <source>
        <strain evidence="3 4">DSM 17792</strain>
    </source>
</reference>
<dbReference type="InterPro" id="IPR006869">
    <property type="entry name" value="DUF547"/>
</dbReference>
<dbReference type="AlphaFoldDB" id="A0A844XVZ7"/>
<dbReference type="OrthoDB" id="526867at2"/>
<name>A0A844XVZ7_9SPHN</name>
<evidence type="ECO:0000256" key="1">
    <source>
        <dbReference type="SAM" id="SignalP"/>
    </source>
</evidence>
<proteinExistence type="predicted"/>
<feature type="signal peptide" evidence="1">
    <location>
        <begin position="1"/>
        <end position="23"/>
    </location>
</feature>
<feature type="chain" id="PRO_5032457784" evidence="1">
    <location>
        <begin position="24"/>
        <end position="385"/>
    </location>
</feature>
<organism evidence="3 4">
    <name type="scientific">Qipengyuania vulgaris</name>
    <dbReference type="NCBI Taxonomy" id="291985"/>
    <lineage>
        <taxon>Bacteria</taxon>
        <taxon>Pseudomonadati</taxon>
        <taxon>Pseudomonadota</taxon>
        <taxon>Alphaproteobacteria</taxon>
        <taxon>Sphingomonadales</taxon>
        <taxon>Erythrobacteraceae</taxon>
        <taxon>Qipengyuania</taxon>
    </lineage>
</organism>
<evidence type="ECO:0000313" key="4">
    <source>
        <dbReference type="Proteomes" id="UP000448199"/>
    </source>
</evidence>
<feature type="domain" description="DUF547" evidence="2">
    <location>
        <begin position="134"/>
        <end position="246"/>
    </location>
</feature>
<dbReference type="EMBL" id="WTYC01000009">
    <property type="protein sequence ID" value="MXO49377.1"/>
    <property type="molecule type" value="Genomic_DNA"/>
</dbReference>
<keyword evidence="1" id="KW-0732">Signal</keyword>
<dbReference type="Pfam" id="PF04784">
    <property type="entry name" value="DUF547"/>
    <property type="match status" value="1"/>
</dbReference>
<comment type="caution">
    <text evidence="3">The sequence shown here is derived from an EMBL/GenBank/DDBJ whole genome shotgun (WGS) entry which is preliminary data.</text>
</comment>
<protein>
    <submittedName>
        <fullName evidence="3">DUF547 domain-containing protein</fullName>
    </submittedName>
</protein>
<dbReference type="RefSeq" id="WP_160728903.1">
    <property type="nucleotide sequence ID" value="NZ_WTYC01000009.1"/>
</dbReference>
<evidence type="ECO:0000313" key="3">
    <source>
        <dbReference type="EMBL" id="MXO49377.1"/>
    </source>
</evidence>
<evidence type="ECO:0000259" key="2">
    <source>
        <dbReference type="Pfam" id="PF04784"/>
    </source>
</evidence>
<sequence>MNLRPFTFTMTVALLASAAPILAQPDEIVAAAGVSSQGDFDQFTPRPSGKSTRLDFSFWDDALEYMVLRMGPSTRQGERRPDATLGTRQVYGHDSRVRLEGNRVAFSFLSEEATAPLSEYRRDLERIGSEVDIASLPRNEQLAFWMNLHNVAVTEMIALNYPTKSPSELKLGPDGTPVDTTRFITVAGVAMSPHDIRTKIVFPNWSDPQVIYGFFRGEVGGPSIQRTAFTGDNVSTLLDGSANEFVNSLRGVEAFGSNLLVSKIYEEAAPFYFPQMGEDLKAHLLRFAEEEVAGLIAEKEKVKANTYVATVADLAGGEREPIYNTVSSNGYVQGTRLTPSVARFLGERFEKYEKLRKEGLLRGRVIVLPPTGVEEEPKPETPEVE</sequence>
<accession>A0A844XVZ7</accession>
<dbReference type="Proteomes" id="UP000448199">
    <property type="component" value="Unassembled WGS sequence"/>
</dbReference>
<gene>
    <name evidence="3" type="ORF">GRI69_14045</name>
</gene>
<keyword evidence="4" id="KW-1185">Reference proteome</keyword>